<feature type="binding site" evidence="11">
    <location>
        <position position="97"/>
    </location>
    <ligand>
        <name>[4Fe-4S] cluster</name>
        <dbReference type="ChEBI" id="CHEBI:49883"/>
    </ligand>
</feature>
<comment type="subcellular location">
    <subcellularLocation>
        <location evidence="1 11">Cytoplasm</location>
    </subcellularLocation>
</comment>
<evidence type="ECO:0000256" key="4">
    <source>
        <dbReference type="ARBA" id="ARBA00022723"/>
    </source>
</evidence>
<feature type="region of interest" description="Disordered" evidence="12">
    <location>
        <begin position="124"/>
        <end position="152"/>
    </location>
</feature>
<name>A0A3E0H1Y2_9PSEU</name>
<evidence type="ECO:0000256" key="1">
    <source>
        <dbReference type="ARBA" id="ARBA00004496"/>
    </source>
</evidence>
<comment type="PTM">
    <text evidence="11">Upon Fe-S cluster removal intramolecular disulfide bonds are formed.</text>
</comment>
<dbReference type="Proteomes" id="UP000256269">
    <property type="component" value="Unassembled WGS sequence"/>
</dbReference>
<gene>
    <name evidence="11" type="primary">whiB</name>
    <name evidence="14" type="ORF">BCF44_117228</name>
</gene>
<comment type="function">
    <text evidence="11">Acts as a transcriptional regulator. Probably redox-responsive. The apo- but not holo-form probably binds DNA.</text>
</comment>
<keyword evidence="4 11" id="KW-0479">Metal-binding</keyword>
<dbReference type="InterPro" id="IPR034768">
    <property type="entry name" value="4FE4S_WBL"/>
</dbReference>
<feature type="domain" description="4Fe-4S Wbl-type" evidence="13">
    <location>
        <begin position="64"/>
        <end position="121"/>
    </location>
</feature>
<evidence type="ECO:0000313" key="14">
    <source>
        <dbReference type="EMBL" id="REH35836.1"/>
    </source>
</evidence>
<accession>A0A3E0H1Y2</accession>
<evidence type="ECO:0000259" key="13">
    <source>
        <dbReference type="PROSITE" id="PS51674"/>
    </source>
</evidence>
<keyword evidence="6 11" id="KW-0411">Iron-sulfur</keyword>
<evidence type="ECO:0000256" key="5">
    <source>
        <dbReference type="ARBA" id="ARBA00023004"/>
    </source>
</evidence>
<evidence type="ECO:0000256" key="12">
    <source>
        <dbReference type="SAM" id="MobiDB-lite"/>
    </source>
</evidence>
<evidence type="ECO:0000313" key="15">
    <source>
        <dbReference type="Proteomes" id="UP000256269"/>
    </source>
</evidence>
<keyword evidence="9 11" id="KW-1015">Disulfide bond</keyword>
<keyword evidence="15" id="KW-1185">Reference proteome</keyword>
<feature type="binding site" evidence="11">
    <location>
        <position position="88"/>
    </location>
    <ligand>
        <name>[4Fe-4S] cluster</name>
        <dbReference type="ChEBI" id="CHEBI:49883"/>
    </ligand>
</feature>
<dbReference type="PANTHER" id="PTHR38839:SF2">
    <property type="entry name" value="TRANSCRIPTIONAL REGULATOR WHIB7-RELATED"/>
    <property type="match status" value="1"/>
</dbReference>
<evidence type="ECO:0000256" key="7">
    <source>
        <dbReference type="ARBA" id="ARBA00023015"/>
    </source>
</evidence>
<dbReference type="InterPro" id="IPR003482">
    <property type="entry name" value="Whib"/>
</dbReference>
<keyword evidence="8 11" id="KW-0238">DNA-binding</keyword>
<dbReference type="PANTHER" id="PTHR38839">
    <property type="entry name" value="TRANSCRIPTIONAL REGULATOR WHID-RELATED"/>
    <property type="match status" value="1"/>
</dbReference>
<comment type="caution">
    <text evidence="14">The sequence shown here is derived from an EMBL/GenBank/DDBJ whole genome shotgun (WGS) entry which is preliminary data.</text>
</comment>
<feature type="binding site" evidence="11">
    <location>
        <position position="91"/>
    </location>
    <ligand>
        <name>[4Fe-4S] cluster</name>
        <dbReference type="ChEBI" id="CHEBI:49883"/>
    </ligand>
</feature>
<comment type="cofactor">
    <cofactor evidence="11">
        <name>[4Fe-4S] cluster</name>
        <dbReference type="ChEBI" id="CHEBI:49883"/>
    </cofactor>
    <text evidence="11">Binds 1 [4Fe-4S] cluster per subunit. Following nitrosylation of the [4Fe-4S] cluster binds 1 [4Fe-8(NO)] cluster per subunit.</text>
</comment>
<dbReference type="GO" id="GO:0005737">
    <property type="term" value="C:cytoplasm"/>
    <property type="evidence" value="ECO:0007669"/>
    <property type="project" value="UniProtKB-SubCell"/>
</dbReference>
<evidence type="ECO:0000256" key="8">
    <source>
        <dbReference type="ARBA" id="ARBA00023125"/>
    </source>
</evidence>
<sequence length="152" mass="15931">MHAPTYDSTTANTCMSTTESGRKSTMFTATVPIDGTVLPDFAAPTGAGVAELLDTAPGAGLDLPCRANNPDLWFADAPAELEQAKSLCTSCPVRTECLAAALARREPWGVWGGEIFERGAVIPRKRPRGRPRKSDRLAEAGAGTTGNQEAAA</sequence>
<dbReference type="GO" id="GO:0045892">
    <property type="term" value="P:negative regulation of DNA-templated transcription"/>
    <property type="evidence" value="ECO:0007669"/>
    <property type="project" value="TreeGrafter"/>
</dbReference>
<dbReference type="EMBL" id="QUNO01000017">
    <property type="protein sequence ID" value="REH35836.1"/>
    <property type="molecule type" value="Genomic_DNA"/>
</dbReference>
<dbReference type="GO" id="GO:0047134">
    <property type="term" value="F:protein-disulfide reductase [NAD(P)H] activity"/>
    <property type="evidence" value="ECO:0007669"/>
    <property type="project" value="TreeGrafter"/>
</dbReference>
<evidence type="ECO:0000256" key="6">
    <source>
        <dbReference type="ARBA" id="ARBA00023014"/>
    </source>
</evidence>
<keyword evidence="3 11" id="KW-0004">4Fe-4S</keyword>
<evidence type="ECO:0000256" key="9">
    <source>
        <dbReference type="ARBA" id="ARBA00023157"/>
    </source>
</evidence>
<keyword evidence="7 11" id="KW-0805">Transcription regulation</keyword>
<dbReference type="GO" id="GO:0003677">
    <property type="term" value="F:DNA binding"/>
    <property type="evidence" value="ECO:0007669"/>
    <property type="project" value="UniProtKB-UniRule"/>
</dbReference>
<organism evidence="14 15">
    <name type="scientific">Kutzneria buriramensis</name>
    <dbReference type="NCBI Taxonomy" id="1045776"/>
    <lineage>
        <taxon>Bacteria</taxon>
        <taxon>Bacillati</taxon>
        <taxon>Actinomycetota</taxon>
        <taxon>Actinomycetes</taxon>
        <taxon>Pseudonocardiales</taxon>
        <taxon>Pseudonocardiaceae</taxon>
        <taxon>Kutzneria</taxon>
    </lineage>
</organism>
<dbReference type="PROSITE" id="PS51674">
    <property type="entry name" value="4FE4S_WBL"/>
    <property type="match status" value="1"/>
</dbReference>
<keyword evidence="11" id="KW-0963">Cytoplasm</keyword>
<evidence type="ECO:0000256" key="10">
    <source>
        <dbReference type="ARBA" id="ARBA00023163"/>
    </source>
</evidence>
<keyword evidence="10 11" id="KW-0804">Transcription</keyword>
<dbReference type="Pfam" id="PF02467">
    <property type="entry name" value="Whib"/>
    <property type="match status" value="1"/>
</dbReference>
<comment type="similarity">
    <text evidence="2 11">Belongs to the WhiB family.</text>
</comment>
<evidence type="ECO:0000256" key="2">
    <source>
        <dbReference type="ARBA" id="ARBA00006597"/>
    </source>
</evidence>
<dbReference type="HAMAP" id="MF_01479">
    <property type="entry name" value="WhiB"/>
    <property type="match status" value="1"/>
</dbReference>
<dbReference type="GO" id="GO:0051539">
    <property type="term" value="F:4 iron, 4 sulfur cluster binding"/>
    <property type="evidence" value="ECO:0007669"/>
    <property type="project" value="UniProtKB-UniRule"/>
</dbReference>
<dbReference type="AlphaFoldDB" id="A0A3E0H1Y2"/>
<evidence type="ECO:0000256" key="3">
    <source>
        <dbReference type="ARBA" id="ARBA00022485"/>
    </source>
</evidence>
<reference evidence="14 15" key="1">
    <citation type="submission" date="2018-08" db="EMBL/GenBank/DDBJ databases">
        <title>Genomic Encyclopedia of Archaeal and Bacterial Type Strains, Phase II (KMG-II): from individual species to whole genera.</title>
        <authorList>
            <person name="Goeker M."/>
        </authorList>
    </citation>
    <scope>NUCLEOTIDE SEQUENCE [LARGE SCALE GENOMIC DNA]</scope>
    <source>
        <strain evidence="14 15">DSM 45791</strain>
    </source>
</reference>
<comment type="PTM">
    <text evidence="11">The Fe-S cluster can be nitrosylated by nitric oxide (NO).</text>
</comment>
<evidence type="ECO:0000256" key="11">
    <source>
        <dbReference type="HAMAP-Rule" id="MF_01479"/>
    </source>
</evidence>
<feature type="binding site" evidence="11">
    <location>
        <position position="65"/>
    </location>
    <ligand>
        <name>[4Fe-4S] cluster</name>
        <dbReference type="ChEBI" id="CHEBI:49883"/>
    </ligand>
</feature>
<proteinExistence type="inferred from homology"/>
<dbReference type="GO" id="GO:0035731">
    <property type="term" value="F:dinitrosyl-iron complex binding"/>
    <property type="evidence" value="ECO:0007669"/>
    <property type="project" value="UniProtKB-UniRule"/>
</dbReference>
<keyword evidence="5 11" id="KW-0408">Iron</keyword>
<protein>
    <recommendedName>
        <fullName evidence="11">Transcriptional regulator WhiB</fullName>
    </recommendedName>
</protein>
<dbReference type="GO" id="GO:0045454">
    <property type="term" value="P:cell redox homeostasis"/>
    <property type="evidence" value="ECO:0007669"/>
    <property type="project" value="TreeGrafter"/>
</dbReference>
<dbReference type="GO" id="GO:0046872">
    <property type="term" value="F:metal ion binding"/>
    <property type="evidence" value="ECO:0007669"/>
    <property type="project" value="UniProtKB-KW"/>
</dbReference>